<gene>
    <name evidence="2" type="ORF">G7Y29_04735</name>
</gene>
<evidence type="ECO:0000313" key="3">
    <source>
        <dbReference type="Proteomes" id="UP000594586"/>
    </source>
</evidence>
<dbReference type="PANTHER" id="PTHR46889">
    <property type="entry name" value="TRANSPOSASE INSF FOR INSERTION SEQUENCE IS3B-RELATED"/>
    <property type="match status" value="1"/>
</dbReference>
<dbReference type="Gene3D" id="3.30.420.10">
    <property type="entry name" value="Ribonuclease H-like superfamily/Ribonuclease H"/>
    <property type="match status" value="1"/>
</dbReference>
<evidence type="ECO:0000259" key="1">
    <source>
        <dbReference type="PROSITE" id="PS50994"/>
    </source>
</evidence>
<dbReference type="EMBL" id="CP064955">
    <property type="protein sequence ID" value="QPK84079.1"/>
    <property type="molecule type" value="Genomic_DNA"/>
</dbReference>
<proteinExistence type="predicted"/>
<accession>A0A7T0KPW1</accession>
<dbReference type="InterPro" id="IPR050900">
    <property type="entry name" value="Transposase_IS3/IS150/IS904"/>
</dbReference>
<dbReference type="GO" id="GO:0003676">
    <property type="term" value="F:nucleic acid binding"/>
    <property type="evidence" value="ECO:0007669"/>
    <property type="project" value="InterPro"/>
</dbReference>
<dbReference type="SUPFAM" id="SSF53098">
    <property type="entry name" value="Ribonuclease H-like"/>
    <property type="match status" value="1"/>
</dbReference>
<dbReference type="KEGG" id="cqn:G7Y29_04735"/>
<sequence>MPVPEIVMLPVLSKGQIHHSRGLDLFHSDHGSVYTSDQYRRLCVRFGVTQSMGAIGTSADNSLAESFNASLKREVL</sequence>
<dbReference type="Proteomes" id="UP000594586">
    <property type="component" value="Chromosome"/>
</dbReference>
<dbReference type="PANTHER" id="PTHR46889:SF4">
    <property type="entry name" value="TRANSPOSASE INSO FOR INSERTION SEQUENCE ELEMENT IS911B-RELATED"/>
    <property type="match status" value="1"/>
</dbReference>
<name>A0A7T0KPW1_9CORY</name>
<dbReference type="InterPro" id="IPR036397">
    <property type="entry name" value="RNaseH_sf"/>
</dbReference>
<feature type="domain" description="Integrase catalytic" evidence="1">
    <location>
        <begin position="1"/>
        <end position="76"/>
    </location>
</feature>
<evidence type="ECO:0000313" key="2">
    <source>
        <dbReference type="EMBL" id="QPK84079.1"/>
    </source>
</evidence>
<protein>
    <submittedName>
        <fullName evidence="2">DDE-type integrase/transposase/recombinase</fullName>
    </submittedName>
</protein>
<dbReference type="InterPro" id="IPR012337">
    <property type="entry name" value="RNaseH-like_sf"/>
</dbReference>
<reference evidence="2 3" key="1">
    <citation type="submission" date="2020-11" db="EMBL/GenBank/DDBJ databases">
        <title>Corynebacterium sp. MC1420.</title>
        <authorList>
            <person name="Zhou J."/>
        </authorList>
    </citation>
    <scope>NUCLEOTIDE SEQUENCE [LARGE SCALE GENOMIC DNA]</scope>
    <source>
        <strain evidence="2 3">MC1420</strain>
    </source>
</reference>
<dbReference type="GO" id="GO:0015074">
    <property type="term" value="P:DNA integration"/>
    <property type="evidence" value="ECO:0007669"/>
    <property type="project" value="InterPro"/>
</dbReference>
<dbReference type="PROSITE" id="PS50994">
    <property type="entry name" value="INTEGRASE"/>
    <property type="match status" value="1"/>
</dbReference>
<keyword evidence="3" id="KW-1185">Reference proteome</keyword>
<organism evidence="2 3">
    <name type="scientific">Corynebacterium qintianiae</name>
    <dbReference type="NCBI Taxonomy" id="2709392"/>
    <lineage>
        <taxon>Bacteria</taxon>
        <taxon>Bacillati</taxon>
        <taxon>Actinomycetota</taxon>
        <taxon>Actinomycetes</taxon>
        <taxon>Mycobacteriales</taxon>
        <taxon>Corynebacteriaceae</taxon>
        <taxon>Corynebacterium</taxon>
    </lineage>
</organism>
<dbReference type="AlphaFoldDB" id="A0A7T0KPW1"/>
<dbReference type="InterPro" id="IPR001584">
    <property type="entry name" value="Integrase_cat-core"/>
</dbReference>